<dbReference type="Gene3D" id="6.10.140.1320">
    <property type="match status" value="1"/>
</dbReference>
<reference evidence="7" key="1">
    <citation type="journal article" date="2019" name="Int. J. Syst. Evol. Microbiol.">
        <title>The Global Catalogue of Microorganisms (GCM) 10K type strain sequencing project: providing services to taxonomists for standard genome sequencing and annotation.</title>
        <authorList>
            <consortium name="The Broad Institute Genomics Platform"/>
            <consortium name="The Broad Institute Genome Sequencing Center for Infectious Disease"/>
            <person name="Wu L."/>
            <person name="Ma J."/>
        </authorList>
    </citation>
    <scope>NUCLEOTIDE SEQUENCE [LARGE SCALE GENOMIC DNA]</scope>
    <source>
        <strain evidence="7">CGMCC 1.19062</strain>
    </source>
</reference>
<evidence type="ECO:0000313" key="7">
    <source>
        <dbReference type="Proteomes" id="UP001597295"/>
    </source>
</evidence>
<accession>A0ABW5DX45</accession>
<evidence type="ECO:0000313" key="6">
    <source>
        <dbReference type="EMBL" id="MFD2265564.1"/>
    </source>
</evidence>
<gene>
    <name evidence="6" type="ORF">ACFSM5_21860</name>
</gene>
<feature type="domain" description="HIG1" evidence="5">
    <location>
        <begin position="1"/>
        <end position="63"/>
    </location>
</feature>
<evidence type="ECO:0000256" key="1">
    <source>
        <dbReference type="ARBA" id="ARBA00022692"/>
    </source>
</evidence>
<name>A0ABW5DX45_9PROT</name>
<keyword evidence="3 4" id="KW-0472">Membrane</keyword>
<keyword evidence="1 4" id="KW-0812">Transmembrane</keyword>
<evidence type="ECO:0000259" key="5">
    <source>
        <dbReference type="PROSITE" id="PS51503"/>
    </source>
</evidence>
<dbReference type="RefSeq" id="WP_379879033.1">
    <property type="nucleotide sequence ID" value="NZ_JBHUIP010000016.1"/>
</dbReference>
<evidence type="ECO:0000256" key="2">
    <source>
        <dbReference type="ARBA" id="ARBA00022989"/>
    </source>
</evidence>
<dbReference type="EMBL" id="JBHUIP010000016">
    <property type="protein sequence ID" value="MFD2265564.1"/>
    <property type="molecule type" value="Genomic_DNA"/>
</dbReference>
<dbReference type="PROSITE" id="PS51503">
    <property type="entry name" value="HIG1"/>
    <property type="match status" value="1"/>
</dbReference>
<dbReference type="Proteomes" id="UP001597295">
    <property type="component" value="Unassembled WGS sequence"/>
</dbReference>
<evidence type="ECO:0000256" key="3">
    <source>
        <dbReference type="ARBA" id="ARBA00023136"/>
    </source>
</evidence>
<dbReference type="NCBIfam" id="NF033233">
    <property type="entry name" value="twin_helix"/>
    <property type="match status" value="1"/>
</dbReference>
<dbReference type="Pfam" id="PF04588">
    <property type="entry name" value="HIG_1_N"/>
    <property type="match status" value="1"/>
</dbReference>
<feature type="transmembrane region" description="Helical" evidence="4">
    <location>
        <begin position="46"/>
        <end position="62"/>
    </location>
</feature>
<dbReference type="InterPro" id="IPR007667">
    <property type="entry name" value="Hypoxia_induced_domain"/>
</dbReference>
<proteinExistence type="predicted"/>
<keyword evidence="2 4" id="KW-1133">Transmembrane helix</keyword>
<keyword evidence="7" id="KW-1185">Reference proteome</keyword>
<evidence type="ECO:0000256" key="4">
    <source>
        <dbReference type="SAM" id="Phobius"/>
    </source>
</evidence>
<comment type="caution">
    <text evidence="6">The sequence shown here is derived from an EMBL/GenBank/DDBJ whole genome shotgun (WGS) entry which is preliminary data.</text>
</comment>
<organism evidence="6 7">
    <name type="scientific">Lacibacterium aquatile</name>
    <dbReference type="NCBI Taxonomy" id="1168082"/>
    <lineage>
        <taxon>Bacteria</taxon>
        <taxon>Pseudomonadati</taxon>
        <taxon>Pseudomonadota</taxon>
        <taxon>Alphaproteobacteria</taxon>
        <taxon>Rhodospirillales</taxon>
        <taxon>Rhodospirillaceae</taxon>
    </lineage>
</organism>
<protein>
    <submittedName>
        <fullName evidence="6">Twin transmembrane helix small protein</fullName>
    </submittedName>
</protein>
<sequence length="63" mass="6791">MSTFSFICMGVAMLAVLASLFVGLFHMARGAEGSARKSNKMMQARVLFQGVAVVFFILTVLTS</sequence>